<feature type="domain" description="HNH nuclease" evidence="1">
    <location>
        <begin position="236"/>
        <end position="295"/>
    </location>
</feature>
<dbReference type="GO" id="GO:0003676">
    <property type="term" value="F:nucleic acid binding"/>
    <property type="evidence" value="ECO:0007669"/>
    <property type="project" value="InterPro"/>
</dbReference>
<reference evidence="3" key="1">
    <citation type="submission" date="2017-02" db="EMBL/GenBank/DDBJ databases">
        <title>Comparative genomics and description of representatives of a novel lineage of planctomycetes thriving in anoxic sediments.</title>
        <authorList>
            <person name="Spring S."/>
            <person name="Bunk B."/>
            <person name="Sproer C."/>
        </authorList>
    </citation>
    <scope>NUCLEOTIDE SEQUENCE [LARGE SCALE GENOMIC DNA]</scope>
    <source>
        <strain evidence="3">SM-Chi-D1</strain>
    </source>
</reference>
<dbReference type="STRING" id="1851148.SMSP2_02482"/>
<dbReference type="InterPro" id="IPR002711">
    <property type="entry name" value="HNH"/>
</dbReference>
<protein>
    <submittedName>
        <fullName evidence="2">HNH endonuclease</fullName>
    </submittedName>
</protein>
<gene>
    <name evidence="2" type="ORF">SMSP2_02482</name>
</gene>
<evidence type="ECO:0000313" key="2">
    <source>
        <dbReference type="EMBL" id="AQQ72102.1"/>
    </source>
</evidence>
<dbReference type="AlphaFoldDB" id="A0A1Q2MIL9"/>
<keyword evidence="2" id="KW-0540">Nuclease</keyword>
<dbReference type="EMBL" id="CP019646">
    <property type="protein sequence ID" value="AQQ72102.1"/>
    <property type="molecule type" value="Genomic_DNA"/>
</dbReference>
<dbReference type="KEGG" id="pbas:SMSP2_02482"/>
<organism evidence="2 3">
    <name type="scientific">Limihaloglobus sulfuriphilus</name>
    <dbReference type="NCBI Taxonomy" id="1851148"/>
    <lineage>
        <taxon>Bacteria</taxon>
        <taxon>Pseudomonadati</taxon>
        <taxon>Planctomycetota</taxon>
        <taxon>Phycisphaerae</taxon>
        <taxon>Sedimentisphaerales</taxon>
        <taxon>Sedimentisphaeraceae</taxon>
        <taxon>Limihaloglobus</taxon>
    </lineage>
</organism>
<dbReference type="Gene3D" id="1.10.30.50">
    <property type="match status" value="1"/>
</dbReference>
<accession>A0A1Q2MIL9</accession>
<dbReference type="GO" id="GO:0004519">
    <property type="term" value="F:endonuclease activity"/>
    <property type="evidence" value="ECO:0007669"/>
    <property type="project" value="UniProtKB-KW"/>
</dbReference>
<sequence>MTLEKASYEQQVENLIAEAEALLSSYKQQWKGLSWREKVLLLVDLNIPISDLGVYSNYRVANLAARERLRLYFIEHVGEIIHKEELRVVSGISEFGRRVRELRVEDGYKIITGVGDSGEFLGLTPEEYKLLDKEPDLNAAHRWHIANRIKRETKGGSQAKILCFLKEFVGKVVTNDELYNVSGAKEFGRRVRELRTEEGYAISTKFTGRPDLRVGEYVLESLNRVADPHDRKIPYEVQKQVYERDNNTCRLCGWNHHKWTKQDPRILELHHIREHAKGGQNSLDNVILLCSKCHDKVHAKKLSVPDNILD</sequence>
<dbReference type="OrthoDB" id="9802901at2"/>
<dbReference type="SMART" id="SM00507">
    <property type="entry name" value="HNHc"/>
    <property type="match status" value="1"/>
</dbReference>
<name>A0A1Q2MIL9_9BACT</name>
<proteinExistence type="predicted"/>
<dbReference type="REBASE" id="185681">
    <property type="entry name" value="PbaD1ORF2481P"/>
</dbReference>
<evidence type="ECO:0000259" key="1">
    <source>
        <dbReference type="SMART" id="SM00507"/>
    </source>
</evidence>
<evidence type="ECO:0000313" key="3">
    <source>
        <dbReference type="Proteomes" id="UP000188181"/>
    </source>
</evidence>
<dbReference type="Proteomes" id="UP000188181">
    <property type="component" value="Chromosome"/>
</dbReference>
<dbReference type="InterPro" id="IPR003615">
    <property type="entry name" value="HNH_nuc"/>
</dbReference>
<keyword evidence="3" id="KW-1185">Reference proteome</keyword>
<dbReference type="CDD" id="cd00085">
    <property type="entry name" value="HNHc"/>
    <property type="match status" value="1"/>
</dbReference>
<dbReference type="Pfam" id="PF01844">
    <property type="entry name" value="HNH"/>
    <property type="match status" value="1"/>
</dbReference>
<keyword evidence="2" id="KW-0378">Hydrolase</keyword>
<keyword evidence="2" id="KW-0255">Endonuclease</keyword>
<dbReference type="GO" id="GO:0008270">
    <property type="term" value="F:zinc ion binding"/>
    <property type="evidence" value="ECO:0007669"/>
    <property type="project" value="InterPro"/>
</dbReference>
<dbReference type="RefSeq" id="WP_146684329.1">
    <property type="nucleotide sequence ID" value="NZ_CP019646.1"/>
</dbReference>